<reference evidence="11 12" key="1">
    <citation type="submission" date="2023-04" db="EMBL/GenBank/DDBJ databases">
        <title>Genome of Basidiobolus ranarum AG-B5.</title>
        <authorList>
            <person name="Stajich J.E."/>
            <person name="Carter-House D."/>
            <person name="Gryganskyi A."/>
        </authorList>
    </citation>
    <scope>NUCLEOTIDE SEQUENCE [LARGE SCALE GENOMIC DNA]</scope>
    <source>
        <strain evidence="11 12">AG-B5</strain>
    </source>
</reference>
<evidence type="ECO:0000259" key="10">
    <source>
        <dbReference type="Pfam" id="PF02866"/>
    </source>
</evidence>
<dbReference type="EC" id="1.1.1.37" evidence="3"/>
<dbReference type="Gene3D" id="3.40.50.720">
    <property type="entry name" value="NAD(P)-binding Rossmann-like Domain"/>
    <property type="match status" value="1"/>
</dbReference>
<dbReference type="Proteomes" id="UP001479436">
    <property type="component" value="Unassembled WGS sequence"/>
</dbReference>
<evidence type="ECO:0000259" key="9">
    <source>
        <dbReference type="Pfam" id="PF00056"/>
    </source>
</evidence>
<keyword evidence="5 8" id="KW-0560">Oxidoreductase</keyword>
<dbReference type="InterPro" id="IPR015955">
    <property type="entry name" value="Lactate_DH/Glyco_Ohase_4_C"/>
</dbReference>
<dbReference type="InterPro" id="IPR001236">
    <property type="entry name" value="Lactate/malate_DH_N"/>
</dbReference>
<dbReference type="InterPro" id="IPR001557">
    <property type="entry name" value="L-lactate/malate_DH"/>
</dbReference>
<keyword evidence="12" id="KW-1185">Reference proteome</keyword>
<evidence type="ECO:0000313" key="12">
    <source>
        <dbReference type="Proteomes" id="UP001479436"/>
    </source>
</evidence>
<dbReference type="CDD" id="cd01337">
    <property type="entry name" value="MDH_glyoxysomal_mitochondrial"/>
    <property type="match status" value="1"/>
</dbReference>
<feature type="domain" description="Lactate/malate dehydrogenase C-terminal" evidence="10">
    <location>
        <begin position="148"/>
        <end position="323"/>
    </location>
</feature>
<accession>A0ABR2WMW7</accession>
<feature type="domain" description="Lactate/malate dehydrogenase N-terminal" evidence="9">
    <location>
        <begin position="2"/>
        <end position="145"/>
    </location>
</feature>
<sequence>MVKVAVLGAAGGIGQPLSLLLKQNTWISHLALYDIISVAGIAADLSHINTPSKVTAHLGPDNLKDAVVDAHIVIIPAGAPRKPGMFRNDLFKINAFIIRDLAIAASKYCPKAFMLVVTNPVNSTVPVVAGVFKKAGMYDPKRLFGVSTLDAVRASRFISEVNVELDPISTRVNVVGGHSGNTIVPLLSQLTATRDLNQEQIEALSYHIQFAGDEVIVAKGGITSATLSMAFAGNRFVSNILEATVGGRTGIIEPAYVHLAADAEGGSEVQKDTDCEYFAINVELGSGGIERIIPFGPISEYESRLLKEAILELQANIKLGNDFSILETNGKPSIDSVGHEAKM</sequence>
<dbReference type="SUPFAM" id="SSF51735">
    <property type="entry name" value="NAD(P)-binding Rossmann-fold domains"/>
    <property type="match status" value="1"/>
</dbReference>
<organism evidence="11 12">
    <name type="scientific">Basidiobolus ranarum</name>
    <dbReference type="NCBI Taxonomy" id="34480"/>
    <lineage>
        <taxon>Eukaryota</taxon>
        <taxon>Fungi</taxon>
        <taxon>Fungi incertae sedis</taxon>
        <taxon>Zoopagomycota</taxon>
        <taxon>Entomophthoromycotina</taxon>
        <taxon>Basidiobolomycetes</taxon>
        <taxon>Basidiobolales</taxon>
        <taxon>Basidiobolaceae</taxon>
        <taxon>Basidiobolus</taxon>
    </lineage>
</organism>
<comment type="similarity">
    <text evidence="1">Belongs to the LDH/MDH superfamily. MDH type 1 family.</text>
</comment>
<comment type="caution">
    <text evidence="11">The sequence shown here is derived from an EMBL/GenBank/DDBJ whole genome shotgun (WGS) entry which is preliminary data.</text>
</comment>
<protein>
    <recommendedName>
        <fullName evidence="3">malate dehydrogenase</fullName>
        <ecNumber evidence="3">1.1.1.37</ecNumber>
    </recommendedName>
</protein>
<dbReference type="Pfam" id="PF00056">
    <property type="entry name" value="Ldh_1_N"/>
    <property type="match status" value="1"/>
</dbReference>
<dbReference type="Gene3D" id="3.90.110.10">
    <property type="entry name" value="Lactate dehydrogenase/glycoside hydrolase, family 4, C-terminal"/>
    <property type="match status" value="1"/>
</dbReference>
<dbReference type="PIRSF" id="PIRSF000102">
    <property type="entry name" value="Lac_mal_DH"/>
    <property type="match status" value="1"/>
</dbReference>
<evidence type="ECO:0000256" key="3">
    <source>
        <dbReference type="ARBA" id="ARBA00012995"/>
    </source>
</evidence>
<dbReference type="EMBL" id="JASJQH010000811">
    <property type="protein sequence ID" value="KAK9762842.1"/>
    <property type="molecule type" value="Genomic_DNA"/>
</dbReference>
<evidence type="ECO:0000256" key="7">
    <source>
        <dbReference type="ARBA" id="ARBA00048313"/>
    </source>
</evidence>
<evidence type="ECO:0000256" key="2">
    <source>
        <dbReference type="ARBA" id="ARBA00011738"/>
    </source>
</evidence>
<evidence type="ECO:0000256" key="4">
    <source>
        <dbReference type="ARBA" id="ARBA00022532"/>
    </source>
</evidence>
<dbReference type="PANTHER" id="PTHR11540">
    <property type="entry name" value="MALATE AND LACTATE DEHYDROGENASE"/>
    <property type="match status" value="1"/>
</dbReference>
<dbReference type="PANTHER" id="PTHR11540:SF16">
    <property type="entry name" value="MALATE DEHYDROGENASE, MITOCHONDRIAL"/>
    <property type="match status" value="1"/>
</dbReference>
<evidence type="ECO:0000256" key="1">
    <source>
        <dbReference type="ARBA" id="ARBA00008824"/>
    </source>
</evidence>
<evidence type="ECO:0000313" key="11">
    <source>
        <dbReference type="EMBL" id="KAK9762842.1"/>
    </source>
</evidence>
<dbReference type="InterPro" id="IPR036291">
    <property type="entry name" value="NAD(P)-bd_dom_sf"/>
</dbReference>
<dbReference type="InterPro" id="IPR022383">
    <property type="entry name" value="Lactate/malate_DH_C"/>
</dbReference>
<gene>
    <name evidence="11" type="ORF">K7432_011029</name>
</gene>
<evidence type="ECO:0000256" key="5">
    <source>
        <dbReference type="ARBA" id="ARBA00023002"/>
    </source>
</evidence>
<dbReference type="InterPro" id="IPR010097">
    <property type="entry name" value="Malate_DH_type1"/>
</dbReference>
<proteinExistence type="inferred from homology"/>
<comment type="subunit">
    <text evidence="2">Homodimer.</text>
</comment>
<comment type="catalytic activity">
    <reaction evidence="7">
        <text>(S)-malate + NAD(+) = oxaloacetate + NADH + H(+)</text>
        <dbReference type="Rhea" id="RHEA:21432"/>
        <dbReference type="ChEBI" id="CHEBI:15378"/>
        <dbReference type="ChEBI" id="CHEBI:15589"/>
        <dbReference type="ChEBI" id="CHEBI:16452"/>
        <dbReference type="ChEBI" id="CHEBI:57540"/>
        <dbReference type="ChEBI" id="CHEBI:57945"/>
        <dbReference type="EC" id="1.1.1.37"/>
    </reaction>
</comment>
<name>A0ABR2WMW7_9FUNG</name>
<keyword evidence="6" id="KW-0520">NAD</keyword>
<dbReference type="Pfam" id="PF02866">
    <property type="entry name" value="Ldh_1_C"/>
    <property type="match status" value="1"/>
</dbReference>
<dbReference type="NCBIfam" id="TIGR01772">
    <property type="entry name" value="MDH_euk_gproteo"/>
    <property type="match status" value="1"/>
</dbReference>
<dbReference type="SUPFAM" id="SSF56327">
    <property type="entry name" value="LDH C-terminal domain-like"/>
    <property type="match status" value="1"/>
</dbReference>
<evidence type="ECO:0000256" key="8">
    <source>
        <dbReference type="RuleBase" id="RU003369"/>
    </source>
</evidence>
<evidence type="ECO:0000256" key="6">
    <source>
        <dbReference type="ARBA" id="ARBA00023027"/>
    </source>
</evidence>
<keyword evidence="4" id="KW-0816">Tricarboxylic acid cycle</keyword>